<dbReference type="SMART" id="SM00091">
    <property type="entry name" value="PAS"/>
    <property type="match status" value="1"/>
</dbReference>
<dbReference type="InterPro" id="IPR000700">
    <property type="entry name" value="PAS-assoc_C"/>
</dbReference>
<feature type="domain" description="PAC" evidence="20">
    <location>
        <begin position="386"/>
        <end position="436"/>
    </location>
</feature>
<evidence type="ECO:0000256" key="8">
    <source>
        <dbReference type="ARBA" id="ARBA00022692"/>
    </source>
</evidence>
<proteinExistence type="predicted"/>
<evidence type="ECO:0000256" key="11">
    <source>
        <dbReference type="ARBA" id="ARBA00022840"/>
    </source>
</evidence>
<evidence type="ECO:0000256" key="5">
    <source>
        <dbReference type="ARBA" id="ARBA00022519"/>
    </source>
</evidence>
<keyword evidence="10" id="KW-0418">Kinase</keyword>
<dbReference type="PROSITE" id="PS50109">
    <property type="entry name" value="HIS_KIN"/>
    <property type="match status" value="1"/>
</dbReference>
<evidence type="ECO:0000256" key="6">
    <source>
        <dbReference type="ARBA" id="ARBA00022553"/>
    </source>
</evidence>
<dbReference type="PROSITE" id="PS50112">
    <property type="entry name" value="PAS"/>
    <property type="match status" value="1"/>
</dbReference>
<evidence type="ECO:0000259" key="19">
    <source>
        <dbReference type="PROSITE" id="PS50112"/>
    </source>
</evidence>
<keyword evidence="16" id="KW-0175">Coiled coil</keyword>
<dbReference type="PIRSF" id="PIRSF036431">
    <property type="entry name" value="STHK_DctB"/>
    <property type="match status" value="1"/>
</dbReference>
<evidence type="ECO:0000256" key="9">
    <source>
        <dbReference type="ARBA" id="ARBA00022741"/>
    </source>
</evidence>
<keyword evidence="8 17" id="KW-0812">Transmembrane</keyword>
<dbReference type="FunFam" id="1.10.287.130:FF:000049">
    <property type="entry name" value="C4-dicarboxylate transport sensor protein DctB"/>
    <property type="match status" value="1"/>
</dbReference>
<evidence type="ECO:0000256" key="7">
    <source>
        <dbReference type="ARBA" id="ARBA00022679"/>
    </source>
</evidence>
<evidence type="ECO:0000313" key="22">
    <source>
        <dbReference type="Proteomes" id="UP000198749"/>
    </source>
</evidence>
<evidence type="ECO:0000259" key="18">
    <source>
        <dbReference type="PROSITE" id="PS50109"/>
    </source>
</evidence>
<dbReference type="PROSITE" id="PS50113">
    <property type="entry name" value="PAC"/>
    <property type="match status" value="1"/>
</dbReference>
<dbReference type="EC" id="2.7.13.3" evidence="3"/>
<dbReference type="InterPro" id="IPR000014">
    <property type="entry name" value="PAS"/>
</dbReference>
<dbReference type="SUPFAM" id="SSF55874">
    <property type="entry name" value="ATPase domain of HSP90 chaperone/DNA topoisomerase II/histidine kinase"/>
    <property type="match status" value="1"/>
</dbReference>
<reference evidence="22" key="1">
    <citation type="submission" date="2016-10" db="EMBL/GenBank/DDBJ databases">
        <authorList>
            <person name="Varghese N."/>
            <person name="Submissions S."/>
        </authorList>
    </citation>
    <scope>NUCLEOTIDE SEQUENCE [LARGE SCALE GENOMIC DNA]</scope>
    <source>
        <strain evidence="22">DSM 18887</strain>
    </source>
</reference>
<dbReference type="GO" id="GO:0005524">
    <property type="term" value="F:ATP binding"/>
    <property type="evidence" value="ECO:0007669"/>
    <property type="project" value="UniProtKB-KW"/>
</dbReference>
<dbReference type="InterPro" id="IPR003661">
    <property type="entry name" value="HisK_dim/P_dom"/>
</dbReference>
<accession>A0A1H9KS50</accession>
<evidence type="ECO:0000256" key="17">
    <source>
        <dbReference type="SAM" id="Phobius"/>
    </source>
</evidence>
<keyword evidence="22" id="KW-1185">Reference proteome</keyword>
<dbReference type="SUPFAM" id="SSF55785">
    <property type="entry name" value="PYP-like sensor domain (PAS domain)"/>
    <property type="match status" value="1"/>
</dbReference>
<keyword evidence="13" id="KW-0902">Two-component regulatory system</keyword>
<dbReference type="InterPro" id="IPR017055">
    <property type="entry name" value="Sig_transdc_His_kinase_DctB"/>
</dbReference>
<keyword evidence="9" id="KW-0547">Nucleotide-binding</keyword>
<dbReference type="InterPro" id="IPR036890">
    <property type="entry name" value="HATPase_C_sf"/>
</dbReference>
<dbReference type="SUPFAM" id="SSF103190">
    <property type="entry name" value="Sensory domain-like"/>
    <property type="match status" value="1"/>
</dbReference>
<keyword evidence="7" id="KW-0808">Transferase</keyword>
<name>A0A1H9KS50_9GAMM</name>
<evidence type="ECO:0000256" key="16">
    <source>
        <dbReference type="SAM" id="Coils"/>
    </source>
</evidence>
<feature type="transmembrane region" description="Helical" evidence="17">
    <location>
        <begin position="6"/>
        <end position="28"/>
    </location>
</feature>
<evidence type="ECO:0000256" key="4">
    <source>
        <dbReference type="ARBA" id="ARBA00022475"/>
    </source>
</evidence>
<comment type="subcellular location">
    <subcellularLocation>
        <location evidence="2">Cell inner membrane</location>
        <topology evidence="2">Multi-pass membrane protein</topology>
    </subcellularLocation>
</comment>
<evidence type="ECO:0000256" key="15">
    <source>
        <dbReference type="ARBA" id="ARBA00073143"/>
    </source>
</evidence>
<comment type="catalytic activity">
    <reaction evidence="1">
        <text>ATP + protein L-histidine = ADP + protein N-phospho-L-histidine.</text>
        <dbReference type="EC" id="2.7.13.3"/>
    </reaction>
</comment>
<dbReference type="OrthoDB" id="1931120at2"/>
<dbReference type="Gene3D" id="1.10.287.130">
    <property type="match status" value="1"/>
</dbReference>
<organism evidence="21 22">
    <name type="scientific">Amphritea atlantica</name>
    <dbReference type="NCBI Taxonomy" id="355243"/>
    <lineage>
        <taxon>Bacteria</taxon>
        <taxon>Pseudomonadati</taxon>
        <taxon>Pseudomonadota</taxon>
        <taxon>Gammaproteobacteria</taxon>
        <taxon>Oceanospirillales</taxon>
        <taxon>Oceanospirillaceae</taxon>
        <taxon>Amphritea</taxon>
    </lineage>
</organism>
<dbReference type="Pfam" id="PF13426">
    <property type="entry name" value="PAS_9"/>
    <property type="match status" value="1"/>
</dbReference>
<dbReference type="STRING" id="355243.SAMN03080615_03632"/>
<evidence type="ECO:0000313" key="21">
    <source>
        <dbReference type="EMBL" id="SER02014.1"/>
    </source>
</evidence>
<evidence type="ECO:0000256" key="13">
    <source>
        <dbReference type="ARBA" id="ARBA00023012"/>
    </source>
</evidence>
<dbReference type="EMBL" id="FOGB01000014">
    <property type="protein sequence ID" value="SER02014.1"/>
    <property type="molecule type" value="Genomic_DNA"/>
</dbReference>
<dbReference type="InterPro" id="IPR035965">
    <property type="entry name" value="PAS-like_dom_sf"/>
</dbReference>
<dbReference type="AlphaFoldDB" id="A0A1H9KS50"/>
<dbReference type="Gene3D" id="3.30.565.10">
    <property type="entry name" value="Histidine kinase-like ATPase, C-terminal domain"/>
    <property type="match status" value="1"/>
</dbReference>
<evidence type="ECO:0000256" key="10">
    <source>
        <dbReference type="ARBA" id="ARBA00022777"/>
    </source>
</evidence>
<dbReference type="PRINTS" id="PR00344">
    <property type="entry name" value="BCTRLSENSOR"/>
</dbReference>
<dbReference type="Gene3D" id="3.30.450.20">
    <property type="entry name" value="PAS domain"/>
    <property type="match status" value="2"/>
</dbReference>
<protein>
    <recommendedName>
        <fullName evidence="15">C4-dicarboxylate transport sensor protein DctB</fullName>
        <ecNumber evidence="3">2.7.13.3</ecNumber>
    </recommendedName>
</protein>
<dbReference type="InterPro" id="IPR029151">
    <property type="entry name" value="Sensor-like_sf"/>
</dbReference>
<dbReference type="InterPro" id="IPR003594">
    <property type="entry name" value="HATPase_dom"/>
</dbReference>
<dbReference type="NCBIfam" id="TIGR00229">
    <property type="entry name" value="sensory_box"/>
    <property type="match status" value="1"/>
</dbReference>
<evidence type="ECO:0000256" key="14">
    <source>
        <dbReference type="ARBA" id="ARBA00023136"/>
    </source>
</evidence>
<keyword evidence="12 17" id="KW-1133">Transmembrane helix</keyword>
<evidence type="ECO:0000256" key="12">
    <source>
        <dbReference type="ARBA" id="ARBA00022989"/>
    </source>
</evidence>
<keyword evidence="11" id="KW-0067">ATP-binding</keyword>
<feature type="domain" description="PAS" evidence="19">
    <location>
        <begin position="310"/>
        <end position="381"/>
    </location>
</feature>
<dbReference type="CDD" id="cd00130">
    <property type="entry name" value="PAS"/>
    <property type="match status" value="1"/>
</dbReference>
<dbReference type="InterPro" id="IPR036097">
    <property type="entry name" value="HisK_dim/P_sf"/>
</dbReference>
<keyword evidence="14 17" id="KW-0472">Membrane</keyword>
<dbReference type="Proteomes" id="UP000198749">
    <property type="component" value="Unassembled WGS sequence"/>
</dbReference>
<keyword evidence="5" id="KW-0997">Cell inner membrane</keyword>
<feature type="transmembrane region" description="Helical" evidence="17">
    <location>
        <begin position="272"/>
        <end position="290"/>
    </location>
</feature>
<evidence type="ECO:0000259" key="20">
    <source>
        <dbReference type="PROSITE" id="PS50113"/>
    </source>
</evidence>
<feature type="coiled-coil region" evidence="16">
    <location>
        <begin position="427"/>
        <end position="465"/>
    </location>
</feature>
<feature type="domain" description="Histidine kinase" evidence="18">
    <location>
        <begin position="474"/>
        <end position="686"/>
    </location>
</feature>
<dbReference type="PANTHER" id="PTHR43065:SF42">
    <property type="entry name" value="TWO-COMPONENT SENSOR PPRA"/>
    <property type="match status" value="1"/>
</dbReference>
<dbReference type="Pfam" id="PF00512">
    <property type="entry name" value="HisKA"/>
    <property type="match status" value="1"/>
</dbReference>
<evidence type="ECO:0000256" key="2">
    <source>
        <dbReference type="ARBA" id="ARBA00004429"/>
    </source>
</evidence>
<keyword evidence="4" id="KW-1003">Cell membrane</keyword>
<dbReference type="PANTHER" id="PTHR43065">
    <property type="entry name" value="SENSOR HISTIDINE KINASE"/>
    <property type="match status" value="1"/>
</dbReference>
<dbReference type="SUPFAM" id="SSF47384">
    <property type="entry name" value="Homodimeric domain of signal transducing histidine kinase"/>
    <property type="match status" value="1"/>
</dbReference>
<dbReference type="RefSeq" id="WP_091361022.1">
    <property type="nucleotide sequence ID" value="NZ_AP025284.1"/>
</dbReference>
<dbReference type="Pfam" id="PF02518">
    <property type="entry name" value="HATPase_c"/>
    <property type="match status" value="1"/>
</dbReference>
<sequence length="690" mass="77679">MQFPRFFPLALLMLMLSLIGTVLVNQFVRNWALSDLKESGESQLLNIISQTRTELADYKYLPFLISQSNDVAELLRNPSPDKIARVSRYLEQTNLVAGSTALFILDAQGRAQAFSHWREQQDFYSVSHRQKPYFLQALEGQQGFQLVLPASESDGAVYLSAPVYMKSQLLGVATVRLDLTLLQAGLDQTSHYLFSKAGQILIASKPFQAAKQLQDVVLKQRTDRLYDGSEISLVELHNGTRAVLQSVTLDDLGWQVSVLNDLREVRRIQRNATLFSLAFCIVISLLVFLLRERQLKHISRRETQQALERSEARQRDIINNAHVGMISLDNQGRILFINPMAMQQFGVSMARIKGTRIADLIEPDVYQGVMKRVLDRLGSRGFAPVTAMETVGKRSDGNTFPMLFSIKQIERDASVNYLVTVIDITPRKRLERALQQANDQLEDQVQQRTLALREAQDELVQAEKMAALGRMSSAVVHELNQPLTALRTYIAICRQLIEQQQTEQLDSNLELINDLINRMAVLTRQLKTFAYQKPQHLSPVDPLLALDQVVDLFRGRLQQQQIELHYPRPELELQVSGDSARLEQIFVNLIGNGCDALADVSAPRLEIQIQQTTETVTIAISDNGKGIDQQSQTQLFEPFFTTKPIGEGLGLGLPIVRSIVQDLGGAIRVNSRPGHTCFSVSLPLIRQSEE</sequence>
<dbReference type="GO" id="GO:0005886">
    <property type="term" value="C:plasma membrane"/>
    <property type="evidence" value="ECO:0007669"/>
    <property type="project" value="UniProtKB-SubCell"/>
</dbReference>
<evidence type="ECO:0000256" key="3">
    <source>
        <dbReference type="ARBA" id="ARBA00012438"/>
    </source>
</evidence>
<gene>
    <name evidence="21" type="ORF">SAMN03080615_03632</name>
</gene>
<dbReference type="CDD" id="cd00082">
    <property type="entry name" value="HisKA"/>
    <property type="match status" value="1"/>
</dbReference>
<dbReference type="InterPro" id="IPR004358">
    <property type="entry name" value="Sig_transdc_His_kin-like_C"/>
</dbReference>
<evidence type="ECO:0000256" key="1">
    <source>
        <dbReference type="ARBA" id="ARBA00000085"/>
    </source>
</evidence>
<dbReference type="InterPro" id="IPR005467">
    <property type="entry name" value="His_kinase_dom"/>
</dbReference>
<dbReference type="GO" id="GO:0000155">
    <property type="term" value="F:phosphorelay sensor kinase activity"/>
    <property type="evidence" value="ECO:0007669"/>
    <property type="project" value="InterPro"/>
</dbReference>
<dbReference type="SMART" id="SM00388">
    <property type="entry name" value="HisKA"/>
    <property type="match status" value="1"/>
</dbReference>
<keyword evidence="6" id="KW-0597">Phosphoprotein</keyword>
<dbReference type="SMART" id="SM00387">
    <property type="entry name" value="HATPase_c"/>
    <property type="match status" value="1"/>
</dbReference>